<dbReference type="SUPFAM" id="SSF141255">
    <property type="entry name" value="YccV-like"/>
    <property type="match status" value="1"/>
</dbReference>
<reference evidence="3" key="1">
    <citation type="submission" date="2016-09" db="EMBL/GenBank/DDBJ databases">
        <authorList>
            <person name="Jeantristanb JTB J.-T."/>
            <person name="Ricardo R."/>
        </authorList>
    </citation>
    <scope>NUCLEOTIDE SEQUENCE [LARGE SCALE GENOMIC DNA]</scope>
</reference>
<dbReference type="GO" id="GO:0003677">
    <property type="term" value="F:DNA binding"/>
    <property type="evidence" value="ECO:0007669"/>
    <property type="project" value="InterPro"/>
</dbReference>
<dbReference type="EMBL" id="FMSP01000005">
    <property type="protein sequence ID" value="SCV69982.1"/>
    <property type="molecule type" value="Genomic_DNA"/>
</dbReference>
<evidence type="ECO:0000259" key="1">
    <source>
        <dbReference type="SMART" id="SM00992"/>
    </source>
</evidence>
<dbReference type="Gene3D" id="2.30.30.390">
    <property type="entry name" value="Hemimethylated DNA-binding domain"/>
    <property type="match status" value="1"/>
</dbReference>
<protein>
    <submittedName>
        <fullName evidence="2">BQ2448_1376 protein</fullName>
    </submittedName>
</protein>
<dbReference type="Proteomes" id="UP000198372">
    <property type="component" value="Unassembled WGS sequence"/>
</dbReference>
<sequence>MTSPRAESIKQLCREVRDDDMAGPEPHLGSSRIHWRIGQVFRHRLFGYCGVVRGFDEECLANEEWIQSMGVDTLPFGRSQPFYHVITEGGGTRYVAQENIADEEHRSIPFECIENLAKLSVMGRYFCRTEKDVHGRWRFVKSCETAAMYPETPPNV</sequence>
<dbReference type="Pfam" id="PF08755">
    <property type="entry name" value="YccV-like"/>
    <property type="match status" value="1"/>
</dbReference>
<dbReference type="AlphaFoldDB" id="A0A238F7Y7"/>
<proteinExistence type="predicted"/>
<dbReference type="InterPro" id="IPR011722">
    <property type="entry name" value="Hemimethylated_DNA-bd_dom"/>
</dbReference>
<dbReference type="OrthoDB" id="28868at2759"/>
<keyword evidence="3" id="KW-1185">Reference proteome</keyword>
<evidence type="ECO:0000313" key="3">
    <source>
        <dbReference type="Proteomes" id="UP000198372"/>
    </source>
</evidence>
<name>A0A238F7Y7_9BASI</name>
<dbReference type="PANTHER" id="PTHR48439">
    <property type="entry name" value="HEMIMETHYLATED DNA-BINDING DOMAIN-CONTAINING PROTEIN"/>
    <property type="match status" value="1"/>
</dbReference>
<dbReference type="InterPro" id="IPR053189">
    <property type="entry name" value="Clp_protease_adapter_ClpF"/>
</dbReference>
<feature type="domain" description="Hemimethylated DNA-binding" evidence="1">
    <location>
        <begin position="32"/>
        <end position="128"/>
    </location>
</feature>
<gene>
    <name evidence="2" type="ORF">BQ2448_1376</name>
</gene>
<dbReference type="STRING" id="269621.A0A238F7Y7"/>
<organism evidence="2 3">
    <name type="scientific">Microbotryum intermedium</name>
    <dbReference type="NCBI Taxonomy" id="269621"/>
    <lineage>
        <taxon>Eukaryota</taxon>
        <taxon>Fungi</taxon>
        <taxon>Dikarya</taxon>
        <taxon>Basidiomycota</taxon>
        <taxon>Pucciniomycotina</taxon>
        <taxon>Microbotryomycetes</taxon>
        <taxon>Microbotryales</taxon>
        <taxon>Microbotryaceae</taxon>
        <taxon>Microbotryum</taxon>
    </lineage>
</organism>
<dbReference type="NCBIfam" id="TIGR02097">
    <property type="entry name" value="yccV"/>
    <property type="match status" value="1"/>
</dbReference>
<evidence type="ECO:0000313" key="2">
    <source>
        <dbReference type="EMBL" id="SCV69982.1"/>
    </source>
</evidence>
<accession>A0A238F7Y7</accession>
<dbReference type="SMART" id="SM00992">
    <property type="entry name" value="YccV-like"/>
    <property type="match status" value="1"/>
</dbReference>
<dbReference type="PANTHER" id="PTHR48439:SF1">
    <property type="entry name" value="HEMIMETHYLATED DNA-BINDING DOMAIN-CONTAINING PROTEIN"/>
    <property type="match status" value="1"/>
</dbReference>
<dbReference type="InterPro" id="IPR036623">
    <property type="entry name" value="Hemimethylated_DNA-bd_sf"/>
</dbReference>